<accession>A0ABS2FLQ4</accession>
<name>A0ABS2FLQ4_9FIRM</name>
<keyword evidence="2" id="KW-1185">Reference proteome</keyword>
<sequence length="306" mass="34690">MKANKIKGLLAIGCTCMLIGGCSNSTTINNASDVLFTVGETTVTRGDEYDLVKNANGSTLTIELVRQAIMDEEIGRTEEIQKEAEEQYDSNASSVDNYEESLKEAGYKDKDDYIEKVIIPTIQQEKLLDQYFTDAKEEITKTYKPTIAKILECDTREDAKNALSALQDGKDEATVWDTYSRESANFSNEEIVVSTLMEETLPTYVINTLYSQDEAGIVDEVMTDDESEDGPYYVAILVSKDYDENKEKIQENLTLRNSDQIDNDCLVYYMKKHNLEFHDQEIFDSIRSTNPEYIVNHPELAEEEGQ</sequence>
<reference evidence="1 2" key="1">
    <citation type="journal article" date="2021" name="Sci. Rep.">
        <title>The distribution of antibiotic resistance genes in chicken gut microbiota commensals.</title>
        <authorList>
            <person name="Juricova H."/>
            <person name="Matiasovicova J."/>
            <person name="Kubasova T."/>
            <person name="Cejkova D."/>
            <person name="Rychlik I."/>
        </authorList>
    </citation>
    <scope>NUCLEOTIDE SEQUENCE [LARGE SCALE GENOMIC DNA]</scope>
    <source>
        <strain evidence="1 2">An423</strain>
    </source>
</reference>
<organism evidence="1 2">
    <name type="scientific">Faecalicoccus acidiformans</name>
    <dbReference type="NCBI Taxonomy" id="915173"/>
    <lineage>
        <taxon>Bacteria</taxon>
        <taxon>Bacillati</taxon>
        <taxon>Bacillota</taxon>
        <taxon>Erysipelotrichia</taxon>
        <taxon>Erysipelotrichales</taxon>
        <taxon>Erysipelotrichaceae</taxon>
        <taxon>Faecalicoccus</taxon>
    </lineage>
</organism>
<protein>
    <recommendedName>
        <fullName evidence="3">Foldase protein PrsA</fullName>
    </recommendedName>
</protein>
<evidence type="ECO:0008006" key="3">
    <source>
        <dbReference type="Google" id="ProtNLM"/>
    </source>
</evidence>
<proteinExistence type="predicted"/>
<comment type="caution">
    <text evidence="1">The sequence shown here is derived from an EMBL/GenBank/DDBJ whole genome shotgun (WGS) entry which is preliminary data.</text>
</comment>
<evidence type="ECO:0000313" key="2">
    <source>
        <dbReference type="Proteomes" id="UP000775500"/>
    </source>
</evidence>
<dbReference type="Proteomes" id="UP000775500">
    <property type="component" value="Unassembled WGS sequence"/>
</dbReference>
<gene>
    <name evidence="1" type="ORF">H5982_01005</name>
</gene>
<evidence type="ECO:0000313" key="1">
    <source>
        <dbReference type="EMBL" id="MBM6830689.1"/>
    </source>
</evidence>
<dbReference type="PROSITE" id="PS51257">
    <property type="entry name" value="PROKAR_LIPOPROTEIN"/>
    <property type="match status" value="1"/>
</dbReference>
<dbReference type="EMBL" id="JACJLU010000001">
    <property type="protein sequence ID" value="MBM6830689.1"/>
    <property type="molecule type" value="Genomic_DNA"/>
</dbReference>
<dbReference type="RefSeq" id="WP_204684540.1">
    <property type="nucleotide sequence ID" value="NZ_JACJLU010000001.1"/>
</dbReference>